<dbReference type="Proteomes" id="UP000319908">
    <property type="component" value="Unassembled WGS sequence"/>
</dbReference>
<protein>
    <submittedName>
        <fullName evidence="2">Uncharacterized protein</fullName>
    </submittedName>
</protein>
<accession>A0A5C6BCZ4</accession>
<dbReference type="AlphaFoldDB" id="A0A5C6BCZ4"/>
<evidence type="ECO:0000313" key="2">
    <source>
        <dbReference type="EMBL" id="TWU10095.1"/>
    </source>
</evidence>
<feature type="signal peptide" evidence="1">
    <location>
        <begin position="1"/>
        <end position="21"/>
    </location>
</feature>
<feature type="chain" id="PRO_5022871519" evidence="1">
    <location>
        <begin position="22"/>
        <end position="134"/>
    </location>
</feature>
<keyword evidence="1" id="KW-0732">Signal</keyword>
<keyword evidence="3" id="KW-1185">Reference proteome</keyword>
<gene>
    <name evidence="2" type="ORF">Poly21_50640</name>
</gene>
<comment type="caution">
    <text evidence="2">The sequence shown here is derived from an EMBL/GenBank/DDBJ whole genome shotgun (WGS) entry which is preliminary data.</text>
</comment>
<proteinExistence type="predicted"/>
<evidence type="ECO:0000256" key="1">
    <source>
        <dbReference type="SAM" id="SignalP"/>
    </source>
</evidence>
<reference evidence="2 3" key="1">
    <citation type="journal article" date="2020" name="Antonie Van Leeuwenhoek">
        <title>Rhodopirellula heiligendammensis sp. nov., Rhodopirellula pilleata sp. nov., and Rhodopirellula solitaria sp. nov. isolated from natural or artificial marine surfaces in Northern Germany and California, USA, and emended description of the genus Rhodopirellula.</title>
        <authorList>
            <person name="Kallscheuer N."/>
            <person name="Wiegand S."/>
            <person name="Jogler M."/>
            <person name="Boedeker C."/>
            <person name="Peeters S.H."/>
            <person name="Rast P."/>
            <person name="Heuer A."/>
            <person name="Jetten M.S.M."/>
            <person name="Rohde M."/>
            <person name="Jogler C."/>
        </authorList>
    </citation>
    <scope>NUCLEOTIDE SEQUENCE [LARGE SCALE GENOMIC DNA]</scope>
    <source>
        <strain evidence="2 3">Poly21</strain>
    </source>
</reference>
<name>A0A5C6BCZ4_9BACT</name>
<evidence type="ECO:0000313" key="3">
    <source>
        <dbReference type="Proteomes" id="UP000319908"/>
    </source>
</evidence>
<sequence>MRLYSCLVAMLIAAGASPAETIRLPVTQDNSIVMVDGEWEENAGTQGRIRIKGNQHIVAMAFDMRELAGKRVEKATLVCVQGNQESPGDTFGSFLCLRCFDQWRTTGATQHSACRARRAADDLDSRSTGRQFGA</sequence>
<organism evidence="2 3">
    <name type="scientific">Allorhodopirellula heiligendammensis</name>
    <dbReference type="NCBI Taxonomy" id="2714739"/>
    <lineage>
        <taxon>Bacteria</taxon>
        <taxon>Pseudomonadati</taxon>
        <taxon>Planctomycetota</taxon>
        <taxon>Planctomycetia</taxon>
        <taxon>Pirellulales</taxon>
        <taxon>Pirellulaceae</taxon>
        <taxon>Allorhodopirellula</taxon>
    </lineage>
</organism>
<dbReference type="EMBL" id="SJPU01000004">
    <property type="protein sequence ID" value="TWU10095.1"/>
    <property type="molecule type" value="Genomic_DNA"/>
</dbReference>